<dbReference type="OrthoDB" id="10029846at2759"/>
<feature type="non-terminal residue" evidence="6">
    <location>
        <position position="1"/>
    </location>
</feature>
<dbReference type="GO" id="GO:0006508">
    <property type="term" value="P:proteolysis"/>
    <property type="evidence" value="ECO:0007669"/>
    <property type="project" value="UniProtKB-KW"/>
</dbReference>
<accession>A0A814NUP2</accession>
<dbReference type="SUPFAM" id="SSF54001">
    <property type="entry name" value="Cysteine proteinases"/>
    <property type="match status" value="1"/>
</dbReference>
<comment type="caution">
    <text evidence="6">The sequence shown here is derived from an EMBL/GenBank/DDBJ whole genome shotgun (WGS) entry which is preliminary data.</text>
</comment>
<gene>
    <name evidence="6" type="ORF">OXX778_LOCUS20986</name>
</gene>
<proteinExistence type="inferred from homology"/>
<dbReference type="InterPro" id="IPR038765">
    <property type="entry name" value="Papain-like_cys_pep_sf"/>
</dbReference>
<sequence>MSNQLKIVDQEAKQIIYENFRYQRTSKNGKSYRCCIRTCKAGGSLDNGLFKRNGKIHANHAEMSQIEIDKLLKVKELKKIAETDQTIIISASYTKCYAELATKYQAEQLAEVWKPYKNIKSTMYYHINKSKPASPVNINDIEINETYQSLFDKRFLQYDNKNNNNRILIFISYICFKILFGSKRWHFDETFKASPNFFKQILTIHVLYSNQMLPAAYILLQNKEKETYIEALSHLKSILLAENQVMLFEEALSDFELALMNAIKMVFDQVKIFGCWFHFNQAIARYLFDKCGLKNQYVRDYFLKAWIRKLSVLALIPIEDVLKGWDLIVESVSCQLNDNIKKFINYFIRTWMNGKFGTTWNHHNNSFRTNNHLEGFHSKLNDMAKRKSNIYDFINLIKSSATEVHSAFYQIERLPIQKLPQSNFDYKKDKIYSELHEQYAEKKITFEQYFNKLATHVIHPFSETSDNFRDIETNDEEESDENVQKQSIRKKRKESKETSNTQIKSEPVVNEVTSNELPNNKKPRRDSEIEYVETKQITYSERYAILKPISIEMLLLCDQQHLNTLHITEFSNIISSRFTNITGLFSPNKFFRPEAPFNPDKENQFLFKSYTFLWKWYVYDSLNSPGYYLQFSKQALKRIFSESNQIQINHVRVNQQTGLDDCGLFALGFATLLAMNIDPNILVLIKLKYAM</sequence>
<evidence type="ECO:0000313" key="7">
    <source>
        <dbReference type="Proteomes" id="UP000663879"/>
    </source>
</evidence>
<dbReference type="InterPro" id="IPR018289">
    <property type="entry name" value="MULE_transposase_dom"/>
</dbReference>
<dbReference type="InterPro" id="IPR003653">
    <property type="entry name" value="Peptidase_C48_C"/>
</dbReference>
<evidence type="ECO:0000256" key="1">
    <source>
        <dbReference type="ARBA" id="ARBA00005234"/>
    </source>
</evidence>
<dbReference type="AlphaFoldDB" id="A0A814NUP2"/>
<keyword evidence="3" id="KW-0378">Hydrolase</keyword>
<evidence type="ECO:0000259" key="5">
    <source>
        <dbReference type="PROSITE" id="PS50600"/>
    </source>
</evidence>
<evidence type="ECO:0000313" key="6">
    <source>
        <dbReference type="EMBL" id="CAF1097608.1"/>
    </source>
</evidence>
<evidence type="ECO:0000256" key="3">
    <source>
        <dbReference type="ARBA" id="ARBA00022801"/>
    </source>
</evidence>
<feature type="domain" description="Ubiquitin-like protease family profile" evidence="5">
    <location>
        <begin position="218"/>
        <end position="673"/>
    </location>
</feature>
<name>A0A814NUP2_9BILA</name>
<dbReference type="PANTHER" id="PTHR47160:SF10">
    <property type="entry name" value="MULE TRANSPOSASE DOMAIN-CONTAINING PROTEIN"/>
    <property type="match status" value="1"/>
</dbReference>
<keyword evidence="2" id="KW-0645">Protease</keyword>
<dbReference type="GO" id="GO:0008234">
    <property type="term" value="F:cysteine-type peptidase activity"/>
    <property type="evidence" value="ECO:0007669"/>
    <property type="project" value="InterPro"/>
</dbReference>
<dbReference type="EMBL" id="CAJNOC010007372">
    <property type="protein sequence ID" value="CAF1097608.1"/>
    <property type="molecule type" value="Genomic_DNA"/>
</dbReference>
<evidence type="ECO:0000256" key="4">
    <source>
        <dbReference type="SAM" id="MobiDB-lite"/>
    </source>
</evidence>
<feature type="region of interest" description="Disordered" evidence="4">
    <location>
        <begin position="473"/>
        <end position="527"/>
    </location>
</feature>
<dbReference type="PROSITE" id="PS50600">
    <property type="entry name" value="ULP_PROTEASE"/>
    <property type="match status" value="1"/>
</dbReference>
<dbReference type="PANTHER" id="PTHR47160">
    <property type="entry name" value="PUTATIVE-RELATED"/>
    <property type="match status" value="1"/>
</dbReference>
<reference evidence="6" key="1">
    <citation type="submission" date="2021-02" db="EMBL/GenBank/DDBJ databases">
        <authorList>
            <person name="Nowell W R."/>
        </authorList>
    </citation>
    <scope>NUCLEOTIDE SEQUENCE</scope>
    <source>
        <strain evidence="6">Ploen Becks lab</strain>
    </source>
</reference>
<keyword evidence="7" id="KW-1185">Reference proteome</keyword>
<protein>
    <recommendedName>
        <fullName evidence="5">Ubiquitin-like protease family profile domain-containing protein</fullName>
    </recommendedName>
</protein>
<dbReference type="Pfam" id="PF10551">
    <property type="entry name" value="MULE"/>
    <property type="match status" value="1"/>
</dbReference>
<feature type="non-terminal residue" evidence="6">
    <location>
        <position position="691"/>
    </location>
</feature>
<organism evidence="6 7">
    <name type="scientific">Brachionus calyciflorus</name>
    <dbReference type="NCBI Taxonomy" id="104777"/>
    <lineage>
        <taxon>Eukaryota</taxon>
        <taxon>Metazoa</taxon>
        <taxon>Spiralia</taxon>
        <taxon>Gnathifera</taxon>
        <taxon>Rotifera</taxon>
        <taxon>Eurotatoria</taxon>
        <taxon>Monogononta</taxon>
        <taxon>Pseudotrocha</taxon>
        <taxon>Ploima</taxon>
        <taxon>Brachionidae</taxon>
        <taxon>Brachionus</taxon>
    </lineage>
</organism>
<dbReference type="Proteomes" id="UP000663879">
    <property type="component" value="Unassembled WGS sequence"/>
</dbReference>
<comment type="similarity">
    <text evidence="1">Belongs to the peptidase C48 family.</text>
</comment>
<evidence type="ECO:0000256" key="2">
    <source>
        <dbReference type="ARBA" id="ARBA00022670"/>
    </source>
</evidence>